<dbReference type="EMBL" id="CDMY01001000">
    <property type="protein sequence ID" value="CEM38739.1"/>
    <property type="molecule type" value="Genomic_DNA"/>
</dbReference>
<evidence type="ECO:0000256" key="10">
    <source>
        <dbReference type="SAM" id="MobiDB-lite"/>
    </source>
</evidence>
<dbReference type="InterPro" id="IPR003959">
    <property type="entry name" value="ATPase_AAA_core"/>
</dbReference>
<dbReference type="InterPro" id="IPR054594">
    <property type="entry name" value="Lon_lid"/>
</dbReference>
<dbReference type="GO" id="GO:0005524">
    <property type="term" value="F:ATP binding"/>
    <property type="evidence" value="ECO:0007669"/>
    <property type="project" value="UniProtKB-KW"/>
</dbReference>
<dbReference type="Pfam" id="PF00004">
    <property type="entry name" value="AAA"/>
    <property type="match status" value="1"/>
</dbReference>
<dbReference type="GO" id="GO:0003697">
    <property type="term" value="F:single-stranded DNA binding"/>
    <property type="evidence" value="ECO:0007669"/>
    <property type="project" value="TreeGrafter"/>
</dbReference>
<name>A0A0G4H4L8_VITBC</name>
<dbReference type="InterPro" id="IPR003593">
    <property type="entry name" value="AAA+_ATPase"/>
</dbReference>
<dbReference type="GO" id="GO:0051131">
    <property type="term" value="P:chaperone-mediated protein complex assembly"/>
    <property type="evidence" value="ECO:0007669"/>
    <property type="project" value="TreeGrafter"/>
</dbReference>
<dbReference type="GO" id="GO:0004252">
    <property type="term" value="F:serine-type endopeptidase activity"/>
    <property type="evidence" value="ECO:0007669"/>
    <property type="project" value="UniProtKB-UniRule"/>
</dbReference>
<feature type="compositionally biased region" description="Low complexity" evidence="10">
    <location>
        <begin position="81"/>
        <end position="104"/>
    </location>
</feature>
<dbReference type="EC" id="3.4.21.-" evidence="9"/>
<evidence type="ECO:0000256" key="8">
    <source>
        <dbReference type="RuleBase" id="RU000591"/>
    </source>
</evidence>
<dbReference type="AlphaFoldDB" id="A0A0G4H4L8"/>
<sequence length="994" mass="110455">MLTRLSTPALRHWPTLRSSVSSACLPHQHARPPVHCSLTSAHRSFAGRRKGGDHKRWHRHAEHAAEEGEAADGSAAGGAGAAEAASGESARAEGEGSADSGGASHVPSVIRGVPHFPQLFAVPLFRKPAFPGFYQILQVQDKEVVDFLLDLRKKGQEFVGAFLTKEEPKSDDEETYVATLRVDAGKVAKIEDMYDTGSIIHVLNFVPHQNSQGGQLIVMPHKRIRMLGPTDMDQKSNVLWNVKVEYLQDEMIKFEKNTTLKALHHEIVATLKELLRTSYFYKEHFESVIRFYNLDYPAKLADLVAGISMAKREELQNVLAEENIEQRLSLVLEIAKKDLEFAKLQSQVRAQVEEKISKEQRKYLLMEQLKSIKRELGLEKDDKETIIQGFHDAIKDKTVPEEAKKVIDHELSRLSSLEMSSSEFNVCRTYLEWLTSLPWGHHTDDNQDIKKAEQILNEDHYGLQDVKDRILEFMAVNVLKGDVQGKIMCLVGPPGVGKTSIGRSVARALDRKFYRFSLGGLFDVAELRGHRRTYVGAMPGKLIQALKASGSCNPVILLDEVDKLGRDFRGDPASALLEILDPSQNNTFRDHYMDVPVDLSKVLFLCTANTSDTIPAPLLDRLEIIRIAGYVFQEKMAIANEYLIPQTATATGLKDDQIEVPQNVISRLVRDYAREAGVRNLLKLIEKVYRKAALKIVKDGEEMVKVALDNLVKFVGQPTFFSDRLYEETPPGVVMGLAWTQLGGATLYVEATGRLKKDIRGGEVPVNTQPDEAIEASDEKESDEGEERETDKPKKRPPSDDETPDSSMGGPFKVTGQLGSVMSESSQIALTFTRNFVKTIDPKNSFLDQATIHLHVPEGATPKDGPSAGITMATALVSLAVNKPVVRDLAMTGELTLTGRVLRIGGVKEKVIAARRENARILLFPLDNKKDYDELADYIKEGLHVFFVSHYRDVYNYAFGLADEVRNLPAREAPLPEAHSANELPIPAAAANAA</sequence>
<dbReference type="SMART" id="SM00382">
    <property type="entry name" value="AAA"/>
    <property type="match status" value="1"/>
</dbReference>
<keyword evidence="3 7" id="KW-0378">Hydrolase</keyword>
<feature type="domain" description="Lon proteolytic" evidence="11">
    <location>
        <begin position="728"/>
        <end position="961"/>
    </location>
</feature>
<keyword evidence="5 8" id="KW-0067">ATP-binding</keyword>
<evidence type="ECO:0000259" key="12">
    <source>
        <dbReference type="PROSITE" id="PS51787"/>
    </source>
</evidence>
<dbReference type="STRING" id="1169540.A0A0G4H4L8"/>
<evidence type="ECO:0000256" key="4">
    <source>
        <dbReference type="ARBA" id="ARBA00022825"/>
    </source>
</evidence>
<dbReference type="FunFam" id="1.20.5.5270:FF:000001">
    <property type="entry name" value="Lon protease homolog, mitochondrial"/>
    <property type="match status" value="1"/>
</dbReference>
<dbReference type="FunFam" id="3.40.50.300:FF:000021">
    <property type="entry name" value="Lon protease homolog"/>
    <property type="match status" value="1"/>
</dbReference>
<keyword evidence="1 7" id="KW-0645">Protease</keyword>
<feature type="domain" description="Lon N-terminal" evidence="12">
    <location>
        <begin position="119"/>
        <end position="339"/>
    </location>
</feature>
<dbReference type="GO" id="GO:0016887">
    <property type="term" value="F:ATP hydrolysis activity"/>
    <property type="evidence" value="ECO:0007669"/>
    <property type="project" value="InterPro"/>
</dbReference>
<dbReference type="Gene3D" id="3.30.230.10">
    <property type="match status" value="1"/>
</dbReference>
<organism evidence="13 14">
    <name type="scientific">Vitrella brassicaformis (strain CCMP3155)</name>
    <dbReference type="NCBI Taxonomy" id="1169540"/>
    <lineage>
        <taxon>Eukaryota</taxon>
        <taxon>Sar</taxon>
        <taxon>Alveolata</taxon>
        <taxon>Colpodellida</taxon>
        <taxon>Vitrellaceae</taxon>
        <taxon>Vitrella</taxon>
    </lineage>
</organism>
<dbReference type="PROSITE" id="PS01046">
    <property type="entry name" value="LON_SER"/>
    <property type="match status" value="1"/>
</dbReference>
<protein>
    <recommendedName>
        <fullName evidence="9">Lon protease homolog</fullName>
        <ecNumber evidence="9">3.4.21.-</ecNumber>
    </recommendedName>
</protein>
<dbReference type="Pfam" id="PF05362">
    <property type="entry name" value="Lon_C"/>
    <property type="match status" value="2"/>
</dbReference>
<gene>
    <name evidence="13" type="ORF">Vbra_1842</name>
</gene>
<feature type="active site" evidence="7">
    <location>
        <position position="910"/>
    </location>
</feature>
<dbReference type="GO" id="GO:0007005">
    <property type="term" value="P:mitochondrion organization"/>
    <property type="evidence" value="ECO:0007669"/>
    <property type="project" value="TreeGrafter"/>
</dbReference>
<reference evidence="13 14" key="1">
    <citation type="submission" date="2014-11" db="EMBL/GenBank/DDBJ databases">
        <authorList>
            <person name="Zhu J."/>
            <person name="Qi W."/>
            <person name="Song R."/>
        </authorList>
    </citation>
    <scope>NUCLEOTIDE SEQUENCE [LARGE SCALE GENOMIC DNA]</scope>
</reference>
<dbReference type="OrthoDB" id="2411602at2759"/>
<dbReference type="PRINTS" id="PR00830">
    <property type="entry name" value="ENDOLAPTASE"/>
</dbReference>
<dbReference type="Pfam" id="PF22667">
    <property type="entry name" value="Lon_lid"/>
    <property type="match status" value="1"/>
</dbReference>
<dbReference type="InParanoid" id="A0A0G4H4L8"/>
<dbReference type="Pfam" id="PF02190">
    <property type="entry name" value="LON_substr_bdg"/>
    <property type="match status" value="1"/>
</dbReference>
<dbReference type="Gene3D" id="1.20.58.1480">
    <property type="match status" value="1"/>
</dbReference>
<keyword evidence="14" id="KW-1185">Reference proteome</keyword>
<dbReference type="GO" id="GO:0005759">
    <property type="term" value="C:mitochondrial matrix"/>
    <property type="evidence" value="ECO:0007669"/>
    <property type="project" value="TreeGrafter"/>
</dbReference>
<evidence type="ECO:0000313" key="14">
    <source>
        <dbReference type="Proteomes" id="UP000041254"/>
    </source>
</evidence>
<dbReference type="CDD" id="cd19500">
    <property type="entry name" value="RecA-like_Lon"/>
    <property type="match status" value="1"/>
</dbReference>
<keyword evidence="2 8" id="KW-0547">Nucleotide-binding</keyword>
<feature type="compositionally biased region" description="Basic residues" evidence="10">
    <location>
        <begin position="45"/>
        <end position="61"/>
    </location>
</feature>
<dbReference type="NCBIfam" id="TIGR00763">
    <property type="entry name" value="lon"/>
    <property type="match status" value="1"/>
</dbReference>
<dbReference type="InterPro" id="IPR020568">
    <property type="entry name" value="Ribosomal_Su5_D2-typ_SF"/>
</dbReference>
<dbReference type="PROSITE" id="PS51786">
    <property type="entry name" value="LON_PROTEOLYTIC"/>
    <property type="match status" value="1"/>
</dbReference>
<feature type="active site" evidence="7">
    <location>
        <position position="867"/>
    </location>
</feature>
<dbReference type="GO" id="GO:0004176">
    <property type="term" value="F:ATP-dependent peptidase activity"/>
    <property type="evidence" value="ECO:0007669"/>
    <property type="project" value="UniProtKB-UniRule"/>
</dbReference>
<dbReference type="InterPro" id="IPR027417">
    <property type="entry name" value="P-loop_NTPase"/>
</dbReference>
<feature type="region of interest" description="Disordered" evidence="10">
    <location>
        <begin position="760"/>
        <end position="817"/>
    </location>
</feature>
<comment type="similarity">
    <text evidence="7 8">Belongs to the peptidase S16 family.</text>
</comment>
<dbReference type="PROSITE" id="PS51787">
    <property type="entry name" value="LON_N"/>
    <property type="match status" value="1"/>
</dbReference>
<dbReference type="PhylomeDB" id="A0A0G4H4L8"/>
<dbReference type="InterPro" id="IPR008269">
    <property type="entry name" value="Lon_proteolytic"/>
</dbReference>
<evidence type="ECO:0000256" key="3">
    <source>
        <dbReference type="ARBA" id="ARBA00022801"/>
    </source>
</evidence>
<dbReference type="FunCoup" id="A0A0G4H4L8">
    <property type="interactions" value="147"/>
</dbReference>
<evidence type="ECO:0000256" key="9">
    <source>
        <dbReference type="RuleBase" id="RU000592"/>
    </source>
</evidence>
<dbReference type="InterPro" id="IPR003111">
    <property type="entry name" value="Lon_prtase_N"/>
</dbReference>
<evidence type="ECO:0000256" key="2">
    <source>
        <dbReference type="ARBA" id="ARBA00022741"/>
    </source>
</evidence>
<dbReference type="GO" id="GO:0006515">
    <property type="term" value="P:protein quality control for misfolded or incompletely synthesized proteins"/>
    <property type="evidence" value="ECO:0007669"/>
    <property type="project" value="TreeGrafter"/>
</dbReference>
<feature type="compositionally biased region" description="Acidic residues" evidence="10">
    <location>
        <begin position="772"/>
        <end position="788"/>
    </location>
</feature>
<evidence type="ECO:0000256" key="1">
    <source>
        <dbReference type="ARBA" id="ARBA00022670"/>
    </source>
</evidence>
<dbReference type="VEuPathDB" id="CryptoDB:Vbra_1842"/>
<evidence type="ECO:0000256" key="6">
    <source>
        <dbReference type="ARBA" id="ARBA00050665"/>
    </source>
</evidence>
<dbReference type="PANTHER" id="PTHR43718">
    <property type="entry name" value="LON PROTEASE"/>
    <property type="match status" value="1"/>
</dbReference>
<dbReference type="InterPro" id="IPR027065">
    <property type="entry name" value="Lon_Prtase"/>
</dbReference>
<dbReference type="SMART" id="SM00464">
    <property type="entry name" value="LON"/>
    <property type="match status" value="1"/>
</dbReference>
<dbReference type="InterPro" id="IPR004815">
    <property type="entry name" value="Lon_bac/euk-typ"/>
</dbReference>
<keyword evidence="4 7" id="KW-0720">Serine protease</keyword>
<dbReference type="Gene3D" id="3.40.50.300">
    <property type="entry name" value="P-loop containing nucleotide triphosphate hydrolases"/>
    <property type="match status" value="1"/>
</dbReference>
<accession>A0A0G4H4L8</accession>
<evidence type="ECO:0000259" key="11">
    <source>
        <dbReference type="PROSITE" id="PS51786"/>
    </source>
</evidence>
<dbReference type="Proteomes" id="UP000041254">
    <property type="component" value="Unassembled WGS sequence"/>
</dbReference>
<dbReference type="OMA" id="WLTNIPW"/>
<evidence type="ECO:0000256" key="7">
    <source>
        <dbReference type="PROSITE-ProRule" id="PRU01122"/>
    </source>
</evidence>
<dbReference type="InterPro" id="IPR008268">
    <property type="entry name" value="Peptidase_S16_AS"/>
</dbReference>
<dbReference type="Gene3D" id="1.20.5.5270">
    <property type="match status" value="1"/>
</dbReference>
<evidence type="ECO:0000313" key="13">
    <source>
        <dbReference type="EMBL" id="CEM38739.1"/>
    </source>
</evidence>
<feature type="region of interest" description="Disordered" evidence="10">
    <location>
        <begin position="45"/>
        <end position="105"/>
    </location>
</feature>
<dbReference type="Gene3D" id="1.10.8.60">
    <property type="match status" value="1"/>
</dbReference>
<dbReference type="InterPro" id="IPR014721">
    <property type="entry name" value="Ribsml_uS5_D2-typ_fold_subgr"/>
</dbReference>
<dbReference type="SUPFAM" id="SSF54211">
    <property type="entry name" value="Ribosomal protein S5 domain 2-like"/>
    <property type="match status" value="1"/>
</dbReference>
<proteinExistence type="inferred from homology"/>
<comment type="catalytic activity">
    <reaction evidence="6">
        <text>Hydrolysis of proteins in presence of ATP.</text>
        <dbReference type="EC" id="3.4.21.53"/>
    </reaction>
</comment>
<dbReference type="PANTHER" id="PTHR43718:SF2">
    <property type="entry name" value="LON PROTEASE HOMOLOG, MITOCHONDRIAL"/>
    <property type="match status" value="1"/>
</dbReference>
<dbReference type="SUPFAM" id="SSF52540">
    <property type="entry name" value="P-loop containing nucleoside triphosphate hydrolases"/>
    <property type="match status" value="1"/>
</dbReference>
<evidence type="ECO:0000256" key="5">
    <source>
        <dbReference type="ARBA" id="ARBA00022840"/>
    </source>
</evidence>